<dbReference type="FunFam" id="3.30.70.580:FF:000001">
    <property type="entry name" value="tRNA pseudouridine synthase A"/>
    <property type="match status" value="1"/>
</dbReference>
<gene>
    <name evidence="4 9" type="primary">truA</name>
    <name evidence="9" type="ORF">FWJ32_03895</name>
</gene>
<evidence type="ECO:0000256" key="4">
    <source>
        <dbReference type="HAMAP-Rule" id="MF_00171"/>
    </source>
</evidence>
<keyword evidence="10" id="KW-1185">Reference proteome</keyword>
<evidence type="ECO:0000256" key="3">
    <source>
        <dbReference type="ARBA" id="ARBA00023235"/>
    </source>
</evidence>
<evidence type="ECO:0000256" key="5">
    <source>
        <dbReference type="PIRSR" id="PIRSR001430-1"/>
    </source>
</evidence>
<evidence type="ECO:0000313" key="10">
    <source>
        <dbReference type="Proteomes" id="UP000322976"/>
    </source>
</evidence>
<dbReference type="Pfam" id="PF01416">
    <property type="entry name" value="PseudoU_synth_1"/>
    <property type="match status" value="2"/>
</dbReference>
<dbReference type="Proteomes" id="UP000322976">
    <property type="component" value="Unassembled WGS sequence"/>
</dbReference>
<keyword evidence="3 4" id="KW-0413">Isomerase</keyword>
<dbReference type="InterPro" id="IPR020097">
    <property type="entry name" value="PsdUridine_synth_TruA_a/b_dom"/>
</dbReference>
<dbReference type="GO" id="GO:0160147">
    <property type="term" value="F:tRNA pseudouridine(38-40) synthase activity"/>
    <property type="evidence" value="ECO:0007669"/>
    <property type="project" value="UniProtKB-EC"/>
</dbReference>
<keyword evidence="2 4" id="KW-0819">tRNA processing</keyword>
<evidence type="ECO:0000259" key="8">
    <source>
        <dbReference type="Pfam" id="PF01416"/>
    </source>
</evidence>
<accession>A0A5D8QEA0</accession>
<name>A0A5D8QEA0_9THEO</name>
<dbReference type="EC" id="5.4.99.12" evidence="4"/>
<dbReference type="InterPro" id="IPR020094">
    <property type="entry name" value="TruA/RsuA/RluB/E/F_N"/>
</dbReference>
<dbReference type="GO" id="GO:0003723">
    <property type="term" value="F:RNA binding"/>
    <property type="evidence" value="ECO:0007669"/>
    <property type="project" value="InterPro"/>
</dbReference>
<proteinExistence type="inferred from homology"/>
<feature type="binding site" evidence="4 6">
    <location>
        <position position="110"/>
    </location>
    <ligand>
        <name>substrate</name>
    </ligand>
</feature>
<comment type="function">
    <text evidence="4">Formation of pseudouridine at positions 38, 39 and 40 in the anticodon stem and loop of transfer RNAs.</text>
</comment>
<evidence type="ECO:0000256" key="1">
    <source>
        <dbReference type="ARBA" id="ARBA00009375"/>
    </source>
</evidence>
<dbReference type="SUPFAM" id="SSF55120">
    <property type="entry name" value="Pseudouridine synthase"/>
    <property type="match status" value="1"/>
</dbReference>
<comment type="subunit">
    <text evidence="4">Homodimer.</text>
</comment>
<evidence type="ECO:0000256" key="2">
    <source>
        <dbReference type="ARBA" id="ARBA00022694"/>
    </source>
</evidence>
<dbReference type="InterPro" id="IPR020095">
    <property type="entry name" value="PsdUridine_synth_TruA_C"/>
</dbReference>
<dbReference type="PANTHER" id="PTHR11142">
    <property type="entry name" value="PSEUDOURIDYLATE SYNTHASE"/>
    <property type="match status" value="1"/>
</dbReference>
<dbReference type="NCBIfam" id="TIGR00071">
    <property type="entry name" value="hisT_truA"/>
    <property type="match status" value="1"/>
</dbReference>
<evidence type="ECO:0000256" key="7">
    <source>
        <dbReference type="RuleBase" id="RU003792"/>
    </source>
</evidence>
<dbReference type="PIRSF" id="PIRSF001430">
    <property type="entry name" value="tRNA_psdUrid_synth"/>
    <property type="match status" value="1"/>
</dbReference>
<feature type="active site" description="Nucleophile" evidence="4 5">
    <location>
        <position position="52"/>
    </location>
</feature>
<feature type="domain" description="Pseudouridine synthase I TruA alpha/beta" evidence="8">
    <location>
        <begin position="8"/>
        <end position="104"/>
    </location>
</feature>
<comment type="caution">
    <text evidence="4">Lacks conserved residue(s) required for the propagation of feature annotation.</text>
</comment>
<evidence type="ECO:0000313" key="9">
    <source>
        <dbReference type="EMBL" id="TZE82832.1"/>
    </source>
</evidence>
<dbReference type="CDD" id="cd02570">
    <property type="entry name" value="PseudoU_synth_EcTruA"/>
    <property type="match status" value="1"/>
</dbReference>
<dbReference type="InterPro" id="IPR001406">
    <property type="entry name" value="PsdUridine_synth_TruA"/>
</dbReference>
<dbReference type="PANTHER" id="PTHR11142:SF0">
    <property type="entry name" value="TRNA PSEUDOURIDINE SYNTHASE-LIKE 1"/>
    <property type="match status" value="1"/>
</dbReference>
<sequence>MRNVKIKVRYKGTNYCGWQSQKNGVAIQDVLKAAIDKITGEDVKLIGAGRTDAGVHAMAQVANFVTGSSIPAERFPHALNAVLPDDISVFHAEEVDMNFNARYDAIGKHYRYYIWNSRFRPGLFEEYCYWCPYQLNMELMHTASKLFVGTHNFKNYMSTGGSAKTTIRNLWSVEVGRESDIIYIDIKGNGFLYNMVRRIAGCLVEVGRRKKTVQEVKDMVEGKNTPASYLTLPSKGLFLMEVYY</sequence>
<dbReference type="GO" id="GO:0031119">
    <property type="term" value="P:tRNA pseudouridine synthesis"/>
    <property type="evidence" value="ECO:0007669"/>
    <property type="project" value="UniProtKB-UniRule"/>
</dbReference>
<dbReference type="EMBL" id="VTPS01000004">
    <property type="protein sequence ID" value="TZE82832.1"/>
    <property type="molecule type" value="Genomic_DNA"/>
</dbReference>
<protein>
    <recommendedName>
        <fullName evidence="4">tRNA pseudouridine synthase A</fullName>
        <ecNumber evidence="4">5.4.99.12</ecNumber>
    </recommendedName>
    <alternativeName>
        <fullName evidence="4">tRNA pseudouridine(38-40) synthase</fullName>
    </alternativeName>
    <alternativeName>
        <fullName evidence="4">tRNA pseudouridylate synthase I</fullName>
    </alternativeName>
    <alternativeName>
        <fullName evidence="4">tRNA-uridine isomerase I</fullName>
    </alternativeName>
</protein>
<feature type="domain" description="Pseudouridine synthase I TruA alpha/beta" evidence="8">
    <location>
        <begin position="143"/>
        <end position="244"/>
    </location>
</feature>
<comment type="similarity">
    <text evidence="1 4 7">Belongs to the tRNA pseudouridine synthase TruA family.</text>
</comment>
<dbReference type="InterPro" id="IPR020103">
    <property type="entry name" value="PsdUridine_synth_cat_dom_sf"/>
</dbReference>
<reference evidence="9 10" key="1">
    <citation type="submission" date="2019-08" db="EMBL/GenBank/DDBJ databases">
        <title>Calorimonas adulescens gen. nov., sp. nov., an anaerobic thermophilic bacterium from Sakhalin hot spring.</title>
        <authorList>
            <person name="Khomyakova M.A."/>
            <person name="Merkel A.Y."/>
            <person name="Novikov A."/>
            <person name="Bonch-Osmolovskaya E.A."/>
            <person name="Slobodkin A.I."/>
        </authorList>
    </citation>
    <scope>NUCLEOTIDE SEQUENCE [LARGE SCALE GENOMIC DNA]</scope>
    <source>
        <strain evidence="9 10">A05MB</strain>
    </source>
</reference>
<organism evidence="9 10">
    <name type="scientific">Calorimonas adulescens</name>
    <dbReference type="NCBI Taxonomy" id="2606906"/>
    <lineage>
        <taxon>Bacteria</taxon>
        <taxon>Bacillati</taxon>
        <taxon>Bacillota</taxon>
        <taxon>Clostridia</taxon>
        <taxon>Thermoanaerobacterales</taxon>
        <taxon>Thermoanaerobacteraceae</taxon>
        <taxon>Calorimonas</taxon>
    </lineage>
</organism>
<dbReference type="Gene3D" id="3.30.70.580">
    <property type="entry name" value="Pseudouridine synthase I, catalytic domain, N-terminal subdomain"/>
    <property type="match status" value="1"/>
</dbReference>
<comment type="caution">
    <text evidence="9">The sequence shown here is derived from an EMBL/GenBank/DDBJ whole genome shotgun (WGS) entry which is preliminary data.</text>
</comment>
<evidence type="ECO:0000256" key="6">
    <source>
        <dbReference type="PIRSR" id="PIRSR001430-2"/>
    </source>
</evidence>
<dbReference type="AlphaFoldDB" id="A0A5D8QEA0"/>
<dbReference type="HAMAP" id="MF_00171">
    <property type="entry name" value="TruA"/>
    <property type="match status" value="1"/>
</dbReference>
<comment type="catalytic activity">
    <reaction evidence="4 7">
        <text>uridine(38/39/40) in tRNA = pseudouridine(38/39/40) in tRNA</text>
        <dbReference type="Rhea" id="RHEA:22376"/>
        <dbReference type="Rhea" id="RHEA-COMP:10085"/>
        <dbReference type="Rhea" id="RHEA-COMP:10087"/>
        <dbReference type="ChEBI" id="CHEBI:65314"/>
        <dbReference type="ChEBI" id="CHEBI:65315"/>
        <dbReference type="EC" id="5.4.99.12"/>
    </reaction>
</comment>
<dbReference type="Gene3D" id="3.30.70.660">
    <property type="entry name" value="Pseudouridine synthase I, catalytic domain, C-terminal subdomain"/>
    <property type="match status" value="1"/>
</dbReference>